<dbReference type="WBParaSite" id="nRc.2.0.1.t44275-RA">
    <property type="protein sequence ID" value="nRc.2.0.1.t44275-RA"/>
    <property type="gene ID" value="nRc.2.0.1.g44275"/>
</dbReference>
<accession>A0A915L0N4</accession>
<keyword evidence="2" id="KW-1185">Reference proteome</keyword>
<sequence length="90" mass="9796">MLTGEDLADALAQIKAGTKVVTDFHILDISNEPVMDVLHYLHSQFKKGKIDPQDKSGKSHKPTVRSSPVAQKGTEVSKTKPEPQKPSTST</sequence>
<dbReference type="Proteomes" id="UP000887565">
    <property type="component" value="Unplaced"/>
</dbReference>
<feature type="compositionally biased region" description="Basic and acidic residues" evidence="1">
    <location>
        <begin position="48"/>
        <end position="57"/>
    </location>
</feature>
<dbReference type="AlphaFoldDB" id="A0A915L0N4"/>
<organism evidence="2 3">
    <name type="scientific">Romanomermis culicivorax</name>
    <name type="common">Nematode worm</name>
    <dbReference type="NCBI Taxonomy" id="13658"/>
    <lineage>
        <taxon>Eukaryota</taxon>
        <taxon>Metazoa</taxon>
        <taxon>Ecdysozoa</taxon>
        <taxon>Nematoda</taxon>
        <taxon>Enoplea</taxon>
        <taxon>Dorylaimia</taxon>
        <taxon>Mermithida</taxon>
        <taxon>Mermithoidea</taxon>
        <taxon>Mermithidae</taxon>
        <taxon>Romanomermis</taxon>
    </lineage>
</organism>
<feature type="region of interest" description="Disordered" evidence="1">
    <location>
        <begin position="46"/>
        <end position="90"/>
    </location>
</feature>
<evidence type="ECO:0000313" key="2">
    <source>
        <dbReference type="Proteomes" id="UP000887565"/>
    </source>
</evidence>
<protein>
    <submittedName>
        <fullName evidence="3">Uncharacterized protein</fullName>
    </submittedName>
</protein>
<evidence type="ECO:0000256" key="1">
    <source>
        <dbReference type="SAM" id="MobiDB-lite"/>
    </source>
</evidence>
<proteinExistence type="predicted"/>
<evidence type="ECO:0000313" key="3">
    <source>
        <dbReference type="WBParaSite" id="nRc.2.0.1.t44275-RA"/>
    </source>
</evidence>
<name>A0A915L0N4_ROMCU</name>
<reference evidence="3" key="1">
    <citation type="submission" date="2022-11" db="UniProtKB">
        <authorList>
            <consortium name="WormBaseParasite"/>
        </authorList>
    </citation>
    <scope>IDENTIFICATION</scope>
</reference>